<keyword evidence="7 8" id="KW-0472">Membrane</keyword>
<evidence type="ECO:0000256" key="8">
    <source>
        <dbReference type="SAM" id="Phobius"/>
    </source>
</evidence>
<comment type="subcellular location">
    <subcellularLocation>
        <location evidence="1">Membrane</location>
        <topology evidence="1">Single-pass membrane protein</topology>
    </subcellularLocation>
</comment>
<protein>
    <recommendedName>
        <fullName evidence="11">Sec-independent protein translocase protein TatA</fullName>
    </recommendedName>
</protein>
<evidence type="ECO:0000256" key="5">
    <source>
        <dbReference type="ARBA" id="ARBA00022989"/>
    </source>
</evidence>
<evidence type="ECO:0000256" key="4">
    <source>
        <dbReference type="ARBA" id="ARBA00022927"/>
    </source>
</evidence>
<name>A0A512AVS9_9BACT</name>
<dbReference type="EMBL" id="BJYS01000008">
    <property type="protein sequence ID" value="GEO03811.1"/>
    <property type="molecule type" value="Genomic_DNA"/>
</dbReference>
<comment type="caution">
    <text evidence="9">The sequence shown here is derived from an EMBL/GenBank/DDBJ whole genome shotgun (WGS) entry which is preliminary data.</text>
</comment>
<evidence type="ECO:0000256" key="3">
    <source>
        <dbReference type="ARBA" id="ARBA00022692"/>
    </source>
</evidence>
<keyword evidence="5 8" id="KW-1133">Transmembrane helix</keyword>
<keyword evidence="2" id="KW-0813">Transport</keyword>
<dbReference type="GO" id="GO:0015031">
    <property type="term" value="P:protein transport"/>
    <property type="evidence" value="ECO:0007669"/>
    <property type="project" value="UniProtKB-KW"/>
</dbReference>
<dbReference type="RefSeq" id="WP_146896729.1">
    <property type="nucleotide sequence ID" value="NZ_BJYS01000008.1"/>
</dbReference>
<gene>
    <name evidence="9" type="ORF">AAE02nite_14750</name>
</gene>
<evidence type="ECO:0000256" key="2">
    <source>
        <dbReference type="ARBA" id="ARBA00022448"/>
    </source>
</evidence>
<evidence type="ECO:0000313" key="10">
    <source>
        <dbReference type="Proteomes" id="UP000321532"/>
    </source>
</evidence>
<evidence type="ECO:0000256" key="1">
    <source>
        <dbReference type="ARBA" id="ARBA00004167"/>
    </source>
</evidence>
<evidence type="ECO:0000313" key="9">
    <source>
        <dbReference type="EMBL" id="GEO03811.1"/>
    </source>
</evidence>
<evidence type="ECO:0008006" key="11">
    <source>
        <dbReference type="Google" id="ProtNLM"/>
    </source>
</evidence>
<dbReference type="PANTHER" id="PTHR42982:SF1">
    <property type="entry name" value="SEC-INDEPENDENT PROTEIN TRANSLOCASE PROTEIN TATA"/>
    <property type="match status" value="1"/>
</dbReference>
<dbReference type="PANTHER" id="PTHR42982">
    <property type="entry name" value="SEC-INDEPENDENT PROTEIN TRANSLOCASE PROTEIN TATA"/>
    <property type="match status" value="1"/>
</dbReference>
<keyword evidence="10" id="KW-1185">Reference proteome</keyword>
<keyword evidence="6" id="KW-0811">Translocation</keyword>
<keyword evidence="3 8" id="KW-0812">Transmembrane</keyword>
<dbReference type="Proteomes" id="UP000321532">
    <property type="component" value="Unassembled WGS sequence"/>
</dbReference>
<dbReference type="AlphaFoldDB" id="A0A512AVS9"/>
<proteinExistence type="predicted"/>
<organism evidence="9 10">
    <name type="scientific">Adhaeribacter aerolatus</name>
    <dbReference type="NCBI Taxonomy" id="670289"/>
    <lineage>
        <taxon>Bacteria</taxon>
        <taxon>Pseudomonadati</taxon>
        <taxon>Bacteroidota</taxon>
        <taxon>Cytophagia</taxon>
        <taxon>Cytophagales</taxon>
        <taxon>Hymenobacteraceae</taxon>
        <taxon>Adhaeribacter</taxon>
    </lineage>
</organism>
<evidence type="ECO:0000256" key="6">
    <source>
        <dbReference type="ARBA" id="ARBA00023010"/>
    </source>
</evidence>
<dbReference type="GO" id="GO:0016020">
    <property type="term" value="C:membrane"/>
    <property type="evidence" value="ECO:0007669"/>
    <property type="project" value="UniProtKB-ARBA"/>
</dbReference>
<dbReference type="Gene3D" id="1.20.5.3310">
    <property type="match status" value="1"/>
</dbReference>
<feature type="transmembrane region" description="Helical" evidence="8">
    <location>
        <begin position="6"/>
        <end position="26"/>
    </location>
</feature>
<evidence type="ECO:0000256" key="7">
    <source>
        <dbReference type="ARBA" id="ARBA00023136"/>
    </source>
</evidence>
<dbReference type="OrthoDB" id="9812812at2"/>
<sequence length="64" mass="7034">MLTSSVLAFLGMGEALLIIAVLLLFFGASRIPVISRNLGRGIREFKDATKEKKEDINKPNTNSK</sequence>
<accession>A0A512AVS9</accession>
<keyword evidence="4" id="KW-0653">Protein transport</keyword>
<dbReference type="Pfam" id="PF02416">
    <property type="entry name" value="TatA_B_E"/>
    <property type="match status" value="1"/>
</dbReference>
<reference evidence="9 10" key="1">
    <citation type="submission" date="2019-07" db="EMBL/GenBank/DDBJ databases">
        <title>Whole genome shotgun sequence of Adhaeribacter aerolatus NBRC 106133.</title>
        <authorList>
            <person name="Hosoyama A."/>
            <person name="Uohara A."/>
            <person name="Ohji S."/>
            <person name="Ichikawa N."/>
        </authorList>
    </citation>
    <scope>NUCLEOTIDE SEQUENCE [LARGE SCALE GENOMIC DNA]</scope>
    <source>
        <strain evidence="9 10">NBRC 106133</strain>
    </source>
</reference>
<dbReference type="InterPro" id="IPR003369">
    <property type="entry name" value="TatA/B/E"/>
</dbReference>